<gene>
    <name evidence="5" type="primary">phnF</name>
    <name evidence="5" type="ORF">JQ619_36120</name>
</gene>
<keyword evidence="1" id="KW-0805">Transcription regulation</keyword>
<accession>A0ABS5GIM5</accession>
<evidence type="ECO:0000256" key="1">
    <source>
        <dbReference type="ARBA" id="ARBA00023015"/>
    </source>
</evidence>
<dbReference type="EMBL" id="JAFCLK010000058">
    <property type="protein sequence ID" value="MBR1141187.1"/>
    <property type="molecule type" value="Genomic_DNA"/>
</dbReference>
<evidence type="ECO:0000256" key="3">
    <source>
        <dbReference type="ARBA" id="ARBA00023163"/>
    </source>
</evidence>
<reference evidence="6" key="1">
    <citation type="journal article" date="2021" name="ISME J.">
        <title>Evolutionary origin and ecological implication of a unique nif island in free-living Bradyrhizobium lineages.</title>
        <authorList>
            <person name="Tao J."/>
        </authorList>
    </citation>
    <scope>NUCLEOTIDE SEQUENCE [LARGE SCALE GENOMIC DNA]</scope>
    <source>
        <strain evidence="6">SZCCT0094</strain>
    </source>
</reference>
<dbReference type="InterPro" id="IPR036390">
    <property type="entry name" value="WH_DNA-bd_sf"/>
</dbReference>
<name>A0ABS5GIM5_9BRAD</name>
<dbReference type="CDD" id="cd07377">
    <property type="entry name" value="WHTH_GntR"/>
    <property type="match status" value="1"/>
</dbReference>
<protein>
    <submittedName>
        <fullName evidence="5">Phosphonate metabolism transcriptional regulator PhnF</fullName>
    </submittedName>
</protein>
<dbReference type="InterPro" id="IPR036388">
    <property type="entry name" value="WH-like_DNA-bd_sf"/>
</dbReference>
<dbReference type="Gene3D" id="3.40.1410.10">
    <property type="entry name" value="Chorismate lyase-like"/>
    <property type="match status" value="1"/>
</dbReference>
<keyword evidence="6" id="KW-1185">Reference proteome</keyword>
<dbReference type="InterPro" id="IPR011663">
    <property type="entry name" value="UTRA"/>
</dbReference>
<comment type="caution">
    <text evidence="5">The sequence shown here is derived from an EMBL/GenBank/DDBJ whole genome shotgun (WGS) entry which is preliminary data.</text>
</comment>
<feature type="domain" description="HTH gntR-type" evidence="4">
    <location>
        <begin position="12"/>
        <end position="79"/>
    </location>
</feature>
<dbReference type="NCBIfam" id="TIGR02325">
    <property type="entry name" value="C_P_lyase_phnF"/>
    <property type="match status" value="1"/>
</dbReference>
<dbReference type="SMART" id="SM00345">
    <property type="entry name" value="HTH_GNTR"/>
    <property type="match status" value="1"/>
</dbReference>
<dbReference type="PANTHER" id="PTHR44846">
    <property type="entry name" value="MANNOSYL-D-GLYCERATE TRANSPORT/METABOLISM SYSTEM REPRESSOR MNGR-RELATED"/>
    <property type="match status" value="1"/>
</dbReference>
<dbReference type="SUPFAM" id="SSF46785">
    <property type="entry name" value="Winged helix' DNA-binding domain"/>
    <property type="match status" value="1"/>
</dbReference>
<dbReference type="Pfam" id="PF00392">
    <property type="entry name" value="GntR"/>
    <property type="match status" value="1"/>
</dbReference>
<dbReference type="InterPro" id="IPR000524">
    <property type="entry name" value="Tscrpt_reg_HTH_GntR"/>
</dbReference>
<dbReference type="Gene3D" id="1.10.10.10">
    <property type="entry name" value="Winged helix-like DNA-binding domain superfamily/Winged helix DNA-binding domain"/>
    <property type="match status" value="1"/>
</dbReference>
<sequence length="243" mass="26819">MVTRTLAPHSSNARYRQIADEFEREIRRRYKVGERLPGEHQLAERFGVNRHTVRHAIDMLEEGGLIVRRHGAGTFVVAKPVVYPVAAGSRFTENLVKAGHSTESQLIRKEIIAARGGVAQRLKLRDGAKVFALETLRLVDGGPFCVISHFLPASIGAAVFEDYNGGSLHTLIARKTGKKLKRVLSLITTLPAQADDAARLAIPPQHWVLRVKSVNVNAASGKPIEYAVTRFRADRVKLAVKIP</sequence>
<dbReference type="InterPro" id="IPR012702">
    <property type="entry name" value="CP_lyase_PhnF"/>
</dbReference>
<organism evidence="5 6">
    <name type="scientific">Bradyrhizobium denitrificans</name>
    <dbReference type="NCBI Taxonomy" id="2734912"/>
    <lineage>
        <taxon>Bacteria</taxon>
        <taxon>Pseudomonadati</taxon>
        <taxon>Pseudomonadota</taxon>
        <taxon>Alphaproteobacteria</taxon>
        <taxon>Hyphomicrobiales</taxon>
        <taxon>Nitrobacteraceae</taxon>
        <taxon>Bradyrhizobium</taxon>
    </lineage>
</organism>
<dbReference type="PRINTS" id="PR00035">
    <property type="entry name" value="HTHGNTR"/>
</dbReference>
<evidence type="ECO:0000313" key="6">
    <source>
        <dbReference type="Proteomes" id="UP001314635"/>
    </source>
</evidence>
<evidence type="ECO:0000313" key="5">
    <source>
        <dbReference type="EMBL" id="MBR1141187.1"/>
    </source>
</evidence>
<proteinExistence type="predicted"/>
<dbReference type="SMART" id="SM00866">
    <property type="entry name" value="UTRA"/>
    <property type="match status" value="1"/>
</dbReference>
<evidence type="ECO:0000256" key="2">
    <source>
        <dbReference type="ARBA" id="ARBA00023125"/>
    </source>
</evidence>
<dbReference type="SUPFAM" id="SSF64288">
    <property type="entry name" value="Chorismate lyase-like"/>
    <property type="match status" value="1"/>
</dbReference>
<dbReference type="Pfam" id="PF07702">
    <property type="entry name" value="UTRA"/>
    <property type="match status" value="1"/>
</dbReference>
<dbReference type="PROSITE" id="PS50949">
    <property type="entry name" value="HTH_GNTR"/>
    <property type="match status" value="1"/>
</dbReference>
<keyword evidence="2" id="KW-0238">DNA-binding</keyword>
<evidence type="ECO:0000259" key="4">
    <source>
        <dbReference type="PROSITE" id="PS50949"/>
    </source>
</evidence>
<dbReference type="RefSeq" id="WP_172243909.1">
    <property type="nucleotide sequence ID" value="NZ_JABFDP010000057.1"/>
</dbReference>
<dbReference type="Proteomes" id="UP001314635">
    <property type="component" value="Unassembled WGS sequence"/>
</dbReference>
<dbReference type="PANTHER" id="PTHR44846:SF16">
    <property type="entry name" value="TRANSCRIPTIONAL REGULATOR PHNF-RELATED"/>
    <property type="match status" value="1"/>
</dbReference>
<dbReference type="InterPro" id="IPR050679">
    <property type="entry name" value="Bact_HTH_transcr_reg"/>
</dbReference>
<dbReference type="InterPro" id="IPR028978">
    <property type="entry name" value="Chorismate_lyase_/UTRA_dom_sf"/>
</dbReference>
<keyword evidence="3" id="KW-0804">Transcription</keyword>